<protein>
    <submittedName>
        <fullName evidence="2">Uncharacterized protein</fullName>
    </submittedName>
</protein>
<evidence type="ECO:0000313" key="2">
    <source>
        <dbReference type="EMBL" id="CAB9513266.1"/>
    </source>
</evidence>
<sequence>MKISGWPLPSSLWLFVLFSAAAVVEAAKFSVNGPVVTLTLKDPQDTTTEASSTDEFSTTTAVKTPSTWIDVGSLHPNLYWTLQSNAPPLPNWLPFWKSLRANVGYKYEDLKRLPSFVEADLKFRSERLNAELQVQPSYEIKAKRTNLLVQASRGTSFLLARFSVHQKMKKLRDDDIEWEVSESTTTPSSTSHHSPSLEFLRASYNMQFPASASISNLRITPSLDVTKMEPSCVLEGVTGRSKAILKLNYQNPTLAVVHAIDERNTISPEISLYNARILYQWQVQLGPGSSLRTRVDPTSAIDVTWTDTSATDGGRWVTDLRLPLEGTTIRALASDLRVRRQFNF</sequence>
<name>A0A9N8HGJ6_9STRA</name>
<keyword evidence="1" id="KW-0732">Signal</keyword>
<gene>
    <name evidence="2" type="ORF">SEMRO_581_G170370.1</name>
</gene>
<reference evidence="2" key="1">
    <citation type="submission" date="2020-06" db="EMBL/GenBank/DDBJ databases">
        <authorList>
            <consortium name="Plant Systems Biology data submission"/>
        </authorList>
    </citation>
    <scope>NUCLEOTIDE SEQUENCE</scope>
    <source>
        <strain evidence="2">D6</strain>
    </source>
</reference>
<evidence type="ECO:0000256" key="1">
    <source>
        <dbReference type="SAM" id="SignalP"/>
    </source>
</evidence>
<dbReference type="Proteomes" id="UP001153069">
    <property type="component" value="Unassembled WGS sequence"/>
</dbReference>
<dbReference type="EMBL" id="CAICTM010000580">
    <property type="protein sequence ID" value="CAB9513266.1"/>
    <property type="molecule type" value="Genomic_DNA"/>
</dbReference>
<dbReference type="OrthoDB" id="38245at2759"/>
<keyword evidence="3" id="KW-1185">Reference proteome</keyword>
<organism evidence="2 3">
    <name type="scientific">Seminavis robusta</name>
    <dbReference type="NCBI Taxonomy" id="568900"/>
    <lineage>
        <taxon>Eukaryota</taxon>
        <taxon>Sar</taxon>
        <taxon>Stramenopiles</taxon>
        <taxon>Ochrophyta</taxon>
        <taxon>Bacillariophyta</taxon>
        <taxon>Bacillariophyceae</taxon>
        <taxon>Bacillariophycidae</taxon>
        <taxon>Naviculales</taxon>
        <taxon>Naviculaceae</taxon>
        <taxon>Seminavis</taxon>
    </lineage>
</organism>
<feature type="signal peptide" evidence="1">
    <location>
        <begin position="1"/>
        <end position="26"/>
    </location>
</feature>
<evidence type="ECO:0000313" key="3">
    <source>
        <dbReference type="Proteomes" id="UP001153069"/>
    </source>
</evidence>
<proteinExistence type="predicted"/>
<feature type="chain" id="PRO_5040180178" evidence="1">
    <location>
        <begin position="27"/>
        <end position="344"/>
    </location>
</feature>
<dbReference type="AlphaFoldDB" id="A0A9N8HGJ6"/>
<comment type="caution">
    <text evidence="2">The sequence shown here is derived from an EMBL/GenBank/DDBJ whole genome shotgun (WGS) entry which is preliminary data.</text>
</comment>
<accession>A0A9N8HGJ6</accession>